<feature type="chain" id="PRO_5002671505" evidence="7">
    <location>
        <begin position="24"/>
        <end position="761"/>
    </location>
</feature>
<feature type="compositionally biased region" description="Polar residues" evidence="6">
    <location>
        <begin position="402"/>
        <end position="411"/>
    </location>
</feature>
<feature type="compositionally biased region" description="Polar residues" evidence="6">
    <location>
        <begin position="342"/>
        <end position="351"/>
    </location>
</feature>
<feature type="compositionally biased region" description="Polar residues" evidence="6">
    <location>
        <begin position="684"/>
        <end position="694"/>
    </location>
</feature>
<feature type="compositionally biased region" description="Polar residues" evidence="6">
    <location>
        <begin position="462"/>
        <end position="471"/>
    </location>
</feature>
<organism evidence="8">
    <name type="scientific">Papio anubis</name>
    <name type="common">Olive baboon</name>
    <dbReference type="NCBI Taxonomy" id="9555"/>
    <lineage>
        <taxon>Eukaryota</taxon>
        <taxon>Metazoa</taxon>
        <taxon>Chordata</taxon>
        <taxon>Craniata</taxon>
        <taxon>Vertebrata</taxon>
        <taxon>Euteleostomi</taxon>
        <taxon>Mammalia</taxon>
        <taxon>Eutheria</taxon>
        <taxon>Euarchontoglires</taxon>
        <taxon>Primates</taxon>
        <taxon>Haplorrhini</taxon>
        <taxon>Catarrhini</taxon>
        <taxon>Cercopithecidae</taxon>
        <taxon>Cercopithecinae</taxon>
        <taxon>Papio</taxon>
    </lineage>
</organism>
<keyword evidence="4 7" id="KW-0732">Signal</keyword>
<feature type="compositionally biased region" description="Basic and acidic residues" evidence="6">
    <location>
        <begin position="50"/>
        <end position="59"/>
    </location>
</feature>
<comment type="similarity">
    <text evidence="2">Belongs to the semenogelin family.</text>
</comment>
<dbReference type="PANTHER" id="PTHR10547">
    <property type="entry name" value="SEMENOGELIN/SEMINAL VESICLE SECRETORY PROTEIN"/>
    <property type="match status" value="1"/>
</dbReference>
<dbReference type="Pfam" id="PF05474">
    <property type="entry name" value="Semenogelin"/>
    <property type="match status" value="1"/>
</dbReference>
<feature type="compositionally biased region" description="Polar residues" evidence="6">
    <location>
        <begin position="323"/>
        <end position="334"/>
    </location>
</feature>
<dbReference type="GO" id="GO:0048240">
    <property type="term" value="P:sperm capacitation"/>
    <property type="evidence" value="ECO:0007669"/>
    <property type="project" value="TreeGrafter"/>
</dbReference>
<feature type="region of interest" description="Disordered" evidence="6">
    <location>
        <begin position="25"/>
        <end position="101"/>
    </location>
</feature>
<dbReference type="GO" id="GO:0070062">
    <property type="term" value="C:extracellular exosome"/>
    <property type="evidence" value="ECO:0007669"/>
    <property type="project" value="TreeGrafter"/>
</dbReference>
<feature type="signal peptide" evidence="7">
    <location>
        <begin position="1"/>
        <end position="23"/>
    </location>
</feature>
<feature type="compositionally biased region" description="Polar residues" evidence="6">
    <location>
        <begin position="367"/>
        <end position="376"/>
    </location>
</feature>
<dbReference type="RefSeq" id="NP_001162493.1">
    <property type="nucleotide sequence ID" value="NM_001169022.1"/>
</dbReference>
<feature type="compositionally biased region" description="Polar residues" evidence="6">
    <location>
        <begin position="174"/>
        <end position="190"/>
    </location>
</feature>
<evidence type="ECO:0000256" key="1">
    <source>
        <dbReference type="ARBA" id="ARBA00004613"/>
    </source>
</evidence>
<dbReference type="GO" id="GO:1901318">
    <property type="term" value="P:negative regulation of flagellated sperm motility"/>
    <property type="evidence" value="ECO:0007669"/>
    <property type="project" value="InterPro"/>
</dbReference>
<dbReference type="GO" id="GO:0050817">
    <property type="term" value="P:coagulation"/>
    <property type="evidence" value="ECO:0007669"/>
    <property type="project" value="InterPro"/>
</dbReference>
<feature type="compositionally biased region" description="Polar residues" evidence="6">
    <location>
        <begin position="307"/>
        <end position="316"/>
    </location>
</feature>
<reference evidence="8" key="1">
    <citation type="journal article" date="2007" name="Genome Res.">
        <title>Comparative sequence analyses reveal rapid and divergent evolutionary changes of the WFDC locus in the primate lineage.</title>
        <authorList>
            <consortium name="NISC comparative sequencing program"/>
            <person name="Hurle B."/>
            <person name="Swanson W."/>
            <person name="Green E.D."/>
        </authorList>
    </citation>
    <scope>NUCLEOTIDE SEQUENCE</scope>
</reference>
<feature type="compositionally biased region" description="Basic and acidic residues" evidence="6">
    <location>
        <begin position="69"/>
        <end position="80"/>
    </location>
</feature>
<feature type="compositionally biased region" description="Polar residues" evidence="6">
    <location>
        <begin position="31"/>
        <end position="49"/>
    </location>
</feature>
<feature type="compositionally biased region" description="Basic and acidic residues" evidence="6">
    <location>
        <begin position="89"/>
        <end position="101"/>
    </location>
</feature>
<feature type="compositionally biased region" description="Polar residues" evidence="6">
    <location>
        <begin position="607"/>
        <end position="616"/>
    </location>
</feature>
<dbReference type="InterPro" id="IPR008836">
    <property type="entry name" value="Semenogelin"/>
</dbReference>
<feature type="compositionally biased region" description="Polar residues" evidence="6">
    <location>
        <begin position="137"/>
        <end position="161"/>
    </location>
</feature>
<keyword evidence="3" id="KW-0964">Secreted</keyword>
<evidence type="ECO:0000313" key="8">
    <source>
        <dbReference type="EMBL" id="ABO52911.1"/>
    </source>
</evidence>
<feature type="compositionally biased region" description="Polar residues" evidence="6">
    <location>
        <begin position="547"/>
        <end position="556"/>
    </location>
</feature>
<dbReference type="PANTHER" id="PTHR10547:SF4">
    <property type="entry name" value="SEMENOGELIN-1"/>
    <property type="match status" value="1"/>
</dbReference>
<evidence type="ECO:0000256" key="7">
    <source>
        <dbReference type="SAM" id="SignalP"/>
    </source>
</evidence>
<dbReference type="CTD" id="6406"/>
<evidence type="ECO:0000256" key="4">
    <source>
        <dbReference type="ARBA" id="ARBA00022729"/>
    </source>
</evidence>
<feature type="compositionally biased region" description="Polar residues" evidence="6">
    <location>
        <begin position="505"/>
        <end position="514"/>
    </location>
</feature>
<dbReference type="EMBL" id="DP000036">
    <property type="protein sequence ID" value="ABO52911.1"/>
    <property type="molecule type" value="Genomic_DNA"/>
</dbReference>
<feature type="region of interest" description="Disordered" evidence="6">
    <location>
        <begin position="133"/>
        <end position="190"/>
    </location>
</feature>
<feature type="region of interest" description="Disordered" evidence="6">
    <location>
        <begin position="684"/>
        <end position="728"/>
    </location>
</feature>
<keyword evidence="5" id="KW-0677">Repeat</keyword>
<protein>
    <submittedName>
        <fullName evidence="8">Semenogelin I isoform a preproprotein</fullName>
    </submittedName>
</protein>
<sequence length="761" mass="86337">MKPNIIFVLSLLLILERQAAVMGQKGGSKGQLPSGSSQFPQRQKGQHYSGQKDKQHTESKGSFSIQHTYHVDANDHDRTRKSQQYYSDAQHKTTKSEQHLRGSKELLNYKLEGRDSAKSKGHFHVIVIHHKGGQVHHGTQNPSQDQGNSPSGKGISSQYSNTEERLRVRGLSKEQASASGAQKGRTQGGSQTNYVLQTEELVANKQQRETQNSHRNKGHYQNVVDVREEHSSKLQTSLRPAHQHKLQHGYKDIFTTQDELLVYNKNQHQTKNLNQDQEHGRKAHKIYQPSSTEERRLHYGENGVQKDVSQSSSYSQTEEKAQGKSQKQVTIPSQEQEHSQKANKISYQSSSTEERRLHYGENGVQKDVSQSSSYSQTEEKAHGKSQKQITIPSQEQEHSQKANKISYQSSSTEERRLHYGENGVQKDVSQSSICRQTEEKPRGKSQKQITIPSQEQEHSQKANKISYQSSSTEERRLHYGENGVQKDVSQSSIYRQTEEKAYGKSQKQVTIPSQEQEHSQKANKISYQSSSTEERRLHYGENGVQKDVSQSSSYSQTEEKAHGKSQKQVTIPSQEQEHSQKANKISYQSSSTEERRLHYGENGVQKDVSQSSSYSQTEEKAHGKSQKQITIPSQEQEHSQKANKISYQSSSTEERRLHYGENGVQKDVSQSSIYSQTENLIAGKSQIQAPNPKQQSRHGENANGESRQSTNREQDLLSHEQKVRHQHGSHGALDLVILEHEGDGNHHLVQRHNYDRNPLST</sequence>
<evidence type="ECO:0000256" key="5">
    <source>
        <dbReference type="ARBA" id="ARBA00022737"/>
    </source>
</evidence>
<dbReference type="GeneID" id="100137496"/>
<dbReference type="AlphaFoldDB" id="A4K2M8"/>
<evidence type="ECO:0000256" key="6">
    <source>
        <dbReference type="SAM" id="MobiDB-lite"/>
    </source>
</evidence>
<feature type="compositionally biased region" description="Basic and acidic residues" evidence="6">
    <location>
        <begin position="710"/>
        <end position="723"/>
    </location>
</feature>
<feature type="compositionally biased region" description="Polar residues" evidence="6">
    <location>
        <begin position="642"/>
        <end position="651"/>
    </location>
</feature>
<gene>
    <name evidence="8" type="primary">SEMG1</name>
</gene>
<evidence type="ECO:0000256" key="2">
    <source>
        <dbReference type="ARBA" id="ARBA00009927"/>
    </source>
</evidence>
<evidence type="ECO:0000256" key="3">
    <source>
        <dbReference type="ARBA" id="ARBA00022525"/>
    </source>
</evidence>
<feature type="region of interest" description="Disordered" evidence="6">
    <location>
        <begin position="271"/>
        <end position="669"/>
    </location>
</feature>
<accession>A4K2M8</accession>
<name>A4K2M8_PAPAN</name>
<proteinExistence type="inferred from homology"/>
<feature type="compositionally biased region" description="Polar residues" evidence="6">
    <location>
        <begin position="582"/>
        <end position="591"/>
    </location>
</feature>
<comment type="subcellular location">
    <subcellularLocation>
        <location evidence="1">Secreted</location>
    </subcellularLocation>
</comment>
<feature type="compositionally biased region" description="Polar residues" evidence="6">
    <location>
        <begin position="522"/>
        <end position="531"/>
    </location>
</feature>